<evidence type="ECO:0000313" key="26">
    <source>
        <dbReference type="EMBL" id="KIM26270.1"/>
    </source>
</evidence>
<evidence type="ECO:0000256" key="16">
    <source>
        <dbReference type="ARBA" id="ARBA00022801"/>
    </source>
</evidence>
<dbReference type="SMART" id="SM00220">
    <property type="entry name" value="S_TKc"/>
    <property type="match status" value="1"/>
</dbReference>
<dbReference type="OrthoDB" id="3399at2759"/>
<evidence type="ECO:0000256" key="14">
    <source>
        <dbReference type="ARBA" id="ARBA00022741"/>
    </source>
</evidence>
<evidence type="ECO:0000256" key="13">
    <source>
        <dbReference type="ARBA" id="ARBA00022694"/>
    </source>
</evidence>
<feature type="domain" description="Protein kinase" evidence="25">
    <location>
        <begin position="7"/>
        <end position="242"/>
    </location>
</feature>
<dbReference type="GO" id="GO:0005524">
    <property type="term" value="F:ATP binding"/>
    <property type="evidence" value="ECO:0007669"/>
    <property type="project" value="UniProtKB-KW"/>
</dbReference>
<dbReference type="GO" id="GO:0004674">
    <property type="term" value="F:protein serine/threonine kinase activity"/>
    <property type="evidence" value="ECO:0007669"/>
    <property type="project" value="UniProtKB-KW"/>
</dbReference>
<reference evidence="26 27" key="1">
    <citation type="submission" date="2014-04" db="EMBL/GenBank/DDBJ databases">
        <authorList>
            <consortium name="DOE Joint Genome Institute"/>
            <person name="Kuo A."/>
            <person name="Zuccaro A."/>
            <person name="Kohler A."/>
            <person name="Nagy L.G."/>
            <person name="Floudas D."/>
            <person name="Copeland A."/>
            <person name="Barry K.W."/>
            <person name="Cichocki N."/>
            <person name="Veneault-Fourrey C."/>
            <person name="LaButti K."/>
            <person name="Lindquist E.A."/>
            <person name="Lipzen A."/>
            <person name="Lundell T."/>
            <person name="Morin E."/>
            <person name="Murat C."/>
            <person name="Sun H."/>
            <person name="Tunlid A."/>
            <person name="Henrissat B."/>
            <person name="Grigoriev I.V."/>
            <person name="Hibbett D.S."/>
            <person name="Martin F."/>
            <person name="Nordberg H.P."/>
            <person name="Cantor M.N."/>
            <person name="Hua S.X."/>
        </authorList>
    </citation>
    <scope>NUCLEOTIDE SEQUENCE [LARGE SCALE GENOMIC DNA]</scope>
    <source>
        <strain evidence="26 27">MAFF 305830</strain>
    </source>
</reference>
<evidence type="ECO:0000256" key="6">
    <source>
        <dbReference type="ARBA" id="ARBA00012513"/>
    </source>
</evidence>
<dbReference type="HOGENOM" id="CLU_063953_1_1_1"/>
<dbReference type="FunFam" id="1.10.510.10:FF:000323">
    <property type="entry name" value="TP53-regulating kinase, putative"/>
    <property type="match status" value="1"/>
</dbReference>
<dbReference type="GO" id="GO:0070525">
    <property type="term" value="P:tRNA threonylcarbamoyladenosine metabolic process"/>
    <property type="evidence" value="ECO:0007669"/>
    <property type="project" value="TreeGrafter"/>
</dbReference>
<keyword evidence="18" id="KW-0779">Telomere</keyword>
<keyword evidence="9" id="KW-0158">Chromosome</keyword>
<dbReference type="GO" id="GO:0000781">
    <property type="term" value="C:chromosome, telomeric region"/>
    <property type="evidence" value="ECO:0007669"/>
    <property type="project" value="UniProtKB-SubCell"/>
</dbReference>
<evidence type="ECO:0000256" key="18">
    <source>
        <dbReference type="ARBA" id="ARBA00022895"/>
    </source>
</evidence>
<keyword evidence="27" id="KW-1185">Reference proteome</keyword>
<evidence type="ECO:0000256" key="15">
    <source>
        <dbReference type="ARBA" id="ARBA00022777"/>
    </source>
</evidence>
<evidence type="ECO:0000256" key="21">
    <source>
        <dbReference type="ARBA" id="ARBA00030980"/>
    </source>
</evidence>
<keyword evidence="20" id="KW-0539">Nucleus</keyword>
<evidence type="ECO:0000256" key="7">
    <source>
        <dbReference type="ARBA" id="ARBA00013948"/>
    </source>
</evidence>
<dbReference type="Pfam" id="PF06293">
    <property type="entry name" value="Kdo"/>
    <property type="match status" value="1"/>
</dbReference>
<evidence type="ECO:0000256" key="19">
    <source>
        <dbReference type="ARBA" id="ARBA00023159"/>
    </source>
</evidence>
<dbReference type="EMBL" id="KN824307">
    <property type="protein sequence ID" value="KIM26270.1"/>
    <property type="molecule type" value="Genomic_DNA"/>
</dbReference>
<evidence type="ECO:0000256" key="11">
    <source>
        <dbReference type="ARBA" id="ARBA00022553"/>
    </source>
</evidence>
<dbReference type="NCBIfam" id="TIGR03724">
    <property type="entry name" value="arch_bud32"/>
    <property type="match status" value="1"/>
</dbReference>
<evidence type="ECO:0000256" key="5">
    <source>
        <dbReference type="ARBA" id="ARBA00011534"/>
    </source>
</evidence>
<reference evidence="27" key="2">
    <citation type="submission" date="2015-01" db="EMBL/GenBank/DDBJ databases">
        <title>Evolutionary Origins and Diversification of the Mycorrhizal Mutualists.</title>
        <authorList>
            <consortium name="DOE Joint Genome Institute"/>
            <consortium name="Mycorrhizal Genomics Consortium"/>
            <person name="Kohler A."/>
            <person name="Kuo A."/>
            <person name="Nagy L.G."/>
            <person name="Floudas D."/>
            <person name="Copeland A."/>
            <person name="Barry K.W."/>
            <person name="Cichocki N."/>
            <person name="Veneault-Fourrey C."/>
            <person name="LaButti K."/>
            <person name="Lindquist E.A."/>
            <person name="Lipzen A."/>
            <person name="Lundell T."/>
            <person name="Morin E."/>
            <person name="Murat C."/>
            <person name="Riley R."/>
            <person name="Ohm R."/>
            <person name="Sun H."/>
            <person name="Tunlid A."/>
            <person name="Henrissat B."/>
            <person name="Grigoriev I.V."/>
            <person name="Hibbett D.S."/>
            <person name="Martin F."/>
        </authorList>
    </citation>
    <scope>NUCLEOTIDE SEQUENCE [LARGE SCALE GENOMIC DNA]</scope>
    <source>
        <strain evidence="27">MAFF 305830</strain>
    </source>
</reference>
<evidence type="ECO:0000256" key="12">
    <source>
        <dbReference type="ARBA" id="ARBA00022679"/>
    </source>
</evidence>
<dbReference type="GO" id="GO:0005634">
    <property type="term" value="C:nucleus"/>
    <property type="evidence" value="ECO:0007669"/>
    <property type="project" value="UniProtKB-SubCell"/>
</dbReference>
<dbReference type="InterPro" id="IPR011009">
    <property type="entry name" value="Kinase-like_dom_sf"/>
</dbReference>
<sequence>MSLYKLLDASELVSQGAEAKVYKGFLTSPPSQLVLLKYRFPKKYRHPSLSAQLTRTRITSEARALVRCVRNGVRVPDVRVVDVESGIIAMEWINGHTVRSLLGDSEDPDNQQREDTASLETYGVSQEQLMILIGQALGRMHKADIIHSDLTTSNMMIHSKNGRTELVLIDFGLSFQSNLVEDKAVDLYVLERAFSSTHPQSEGLYAAVLDSYATELGTKAWITVKKRLDDVRLRGRKRSMVG</sequence>
<dbReference type="InterPro" id="IPR022495">
    <property type="entry name" value="Bud32"/>
</dbReference>
<comment type="function">
    <text evidence="1">Component of the EKC/KEOPS complex that is required for the formation of a threonylcarbamoyl group on adenosine at position 37 (t(6)A37) in tRNAs that read codons beginning with adenine. The complex is probably involved in the transfer of the threonylcarbamoyl moiety of threonylcarbamoyl-AMP (TC-AMP) to the N6 group of A37. BUD32 has ATPase activity in the context of the EKC/KEOPS complex and likely plays a supporting role to the catalytic subunit KAE1. The EKC/KEOPS complex also promotes both telomere uncapping and telomere elongation. The complex is required for efficient recruitment of transcriptional coactivators.</text>
</comment>
<evidence type="ECO:0000256" key="24">
    <source>
        <dbReference type="ARBA" id="ARBA00048679"/>
    </source>
</evidence>
<keyword evidence="13" id="KW-0819">tRNA processing</keyword>
<dbReference type="SUPFAM" id="SSF56112">
    <property type="entry name" value="Protein kinase-like (PK-like)"/>
    <property type="match status" value="1"/>
</dbReference>
<dbReference type="AlphaFoldDB" id="A0A0C3ANW5"/>
<gene>
    <name evidence="26" type="ORF">M408DRAFT_330653</name>
</gene>
<proteinExistence type="inferred from homology"/>
<evidence type="ECO:0000256" key="9">
    <source>
        <dbReference type="ARBA" id="ARBA00022454"/>
    </source>
</evidence>
<keyword evidence="15" id="KW-0418">Kinase</keyword>
<keyword evidence="17" id="KW-0067">ATP-binding</keyword>
<keyword evidence="19" id="KW-0010">Activator</keyword>
<dbReference type="GO" id="GO:0016787">
    <property type="term" value="F:hydrolase activity"/>
    <property type="evidence" value="ECO:0007669"/>
    <property type="project" value="UniProtKB-KW"/>
</dbReference>
<keyword evidence="16" id="KW-0378">Hydrolase</keyword>
<dbReference type="PROSITE" id="PS50011">
    <property type="entry name" value="PROTEIN_KINASE_DOM"/>
    <property type="match status" value="1"/>
</dbReference>
<comment type="catalytic activity">
    <reaction evidence="23">
        <text>L-threonyl-[protein] + ATP = O-phospho-L-threonyl-[protein] + ADP + H(+)</text>
        <dbReference type="Rhea" id="RHEA:46608"/>
        <dbReference type="Rhea" id="RHEA-COMP:11060"/>
        <dbReference type="Rhea" id="RHEA-COMP:11605"/>
        <dbReference type="ChEBI" id="CHEBI:15378"/>
        <dbReference type="ChEBI" id="CHEBI:30013"/>
        <dbReference type="ChEBI" id="CHEBI:30616"/>
        <dbReference type="ChEBI" id="CHEBI:61977"/>
        <dbReference type="ChEBI" id="CHEBI:456216"/>
        <dbReference type="EC" id="2.7.11.1"/>
    </reaction>
</comment>
<dbReference type="GO" id="GO:0000408">
    <property type="term" value="C:EKC/KEOPS complex"/>
    <property type="evidence" value="ECO:0007669"/>
    <property type="project" value="UniProtKB-ARBA"/>
</dbReference>
<keyword evidence="14" id="KW-0547">Nucleotide-binding</keyword>
<dbReference type="FunFam" id="3.30.200.20:FF:000201">
    <property type="entry name" value="TP53-regulating kinase isoform X1"/>
    <property type="match status" value="1"/>
</dbReference>
<dbReference type="STRING" id="933852.A0A0C3ANW5"/>
<evidence type="ECO:0000256" key="2">
    <source>
        <dbReference type="ARBA" id="ARBA00004123"/>
    </source>
</evidence>
<name>A0A0C3ANW5_SERVB</name>
<dbReference type="InterPro" id="IPR008266">
    <property type="entry name" value="Tyr_kinase_AS"/>
</dbReference>
<protein>
    <recommendedName>
        <fullName evidence="8">EKC/KEOPS complex subunit BUD32</fullName>
        <ecNumber evidence="6">2.7.11.1</ecNumber>
    </recommendedName>
    <alternativeName>
        <fullName evidence="21 22">Atypical Serine/threonine protein kinase BUD32</fullName>
    </alternativeName>
    <alternativeName>
        <fullName evidence="7">EKC/KEOPS complex subunit bud32</fullName>
    </alternativeName>
</protein>
<evidence type="ECO:0000259" key="25">
    <source>
        <dbReference type="PROSITE" id="PS50011"/>
    </source>
</evidence>
<evidence type="ECO:0000256" key="3">
    <source>
        <dbReference type="ARBA" id="ARBA00004574"/>
    </source>
</evidence>
<evidence type="ECO:0000313" key="27">
    <source>
        <dbReference type="Proteomes" id="UP000054097"/>
    </source>
</evidence>
<organism evidence="26 27">
    <name type="scientific">Serendipita vermifera MAFF 305830</name>
    <dbReference type="NCBI Taxonomy" id="933852"/>
    <lineage>
        <taxon>Eukaryota</taxon>
        <taxon>Fungi</taxon>
        <taxon>Dikarya</taxon>
        <taxon>Basidiomycota</taxon>
        <taxon>Agaricomycotina</taxon>
        <taxon>Agaricomycetes</taxon>
        <taxon>Sebacinales</taxon>
        <taxon>Serendipitaceae</taxon>
        <taxon>Serendipita</taxon>
    </lineage>
</organism>
<dbReference type="InterPro" id="IPR000719">
    <property type="entry name" value="Prot_kinase_dom"/>
</dbReference>
<keyword evidence="12" id="KW-0808">Transferase</keyword>
<dbReference type="EC" id="2.7.11.1" evidence="6"/>
<evidence type="ECO:0000256" key="23">
    <source>
        <dbReference type="ARBA" id="ARBA00047899"/>
    </source>
</evidence>
<dbReference type="GO" id="GO:0008033">
    <property type="term" value="P:tRNA processing"/>
    <property type="evidence" value="ECO:0007669"/>
    <property type="project" value="UniProtKB-KW"/>
</dbReference>
<evidence type="ECO:0000256" key="17">
    <source>
        <dbReference type="ARBA" id="ARBA00022840"/>
    </source>
</evidence>
<dbReference type="PANTHER" id="PTHR12209">
    <property type="entry name" value="NON-SPECIFIC SERINE/THREONINE PROTEIN KINASE"/>
    <property type="match status" value="1"/>
</dbReference>
<comment type="similarity">
    <text evidence="4">Belongs to the protein kinase superfamily. BUD32 family.</text>
</comment>
<evidence type="ECO:0000256" key="10">
    <source>
        <dbReference type="ARBA" id="ARBA00022527"/>
    </source>
</evidence>
<dbReference type="PROSITE" id="PS00109">
    <property type="entry name" value="PROTEIN_KINASE_TYR"/>
    <property type="match status" value="1"/>
</dbReference>
<comment type="subunit">
    <text evidence="5">Component of the EKC/KEOPS complex composed of at least BUD32, CGI121, GON7, KAE1 and PCC1; the whole complex dimerizes.</text>
</comment>
<dbReference type="GO" id="GO:0005829">
    <property type="term" value="C:cytosol"/>
    <property type="evidence" value="ECO:0007669"/>
    <property type="project" value="TreeGrafter"/>
</dbReference>
<comment type="subcellular location">
    <subcellularLocation>
        <location evidence="3">Chromosome</location>
        <location evidence="3">Telomere</location>
    </subcellularLocation>
    <subcellularLocation>
        <location evidence="2">Nucleus</location>
    </subcellularLocation>
</comment>
<accession>A0A0C3ANW5</accession>
<dbReference type="Proteomes" id="UP000054097">
    <property type="component" value="Unassembled WGS sequence"/>
</dbReference>
<evidence type="ECO:0000256" key="1">
    <source>
        <dbReference type="ARBA" id="ARBA00003747"/>
    </source>
</evidence>
<dbReference type="Gene3D" id="3.30.200.20">
    <property type="entry name" value="Phosphorylase Kinase, domain 1"/>
    <property type="match status" value="1"/>
</dbReference>
<dbReference type="PANTHER" id="PTHR12209:SF0">
    <property type="entry name" value="EKC_KEOPS COMPLEX SUBUNIT TP53RK"/>
    <property type="match status" value="1"/>
</dbReference>
<comment type="catalytic activity">
    <reaction evidence="24">
        <text>L-seryl-[protein] + ATP = O-phospho-L-seryl-[protein] + ADP + H(+)</text>
        <dbReference type="Rhea" id="RHEA:17989"/>
        <dbReference type="Rhea" id="RHEA-COMP:9863"/>
        <dbReference type="Rhea" id="RHEA-COMP:11604"/>
        <dbReference type="ChEBI" id="CHEBI:15378"/>
        <dbReference type="ChEBI" id="CHEBI:29999"/>
        <dbReference type="ChEBI" id="CHEBI:30616"/>
        <dbReference type="ChEBI" id="CHEBI:83421"/>
        <dbReference type="ChEBI" id="CHEBI:456216"/>
        <dbReference type="EC" id="2.7.11.1"/>
    </reaction>
</comment>
<keyword evidence="11" id="KW-0597">Phosphoprotein</keyword>
<evidence type="ECO:0000256" key="22">
    <source>
        <dbReference type="ARBA" id="ARBA00033194"/>
    </source>
</evidence>
<evidence type="ECO:0000256" key="8">
    <source>
        <dbReference type="ARBA" id="ARBA00019973"/>
    </source>
</evidence>
<dbReference type="Gene3D" id="1.10.510.10">
    <property type="entry name" value="Transferase(Phosphotransferase) domain 1"/>
    <property type="match status" value="1"/>
</dbReference>
<evidence type="ECO:0000256" key="4">
    <source>
        <dbReference type="ARBA" id="ARBA00010630"/>
    </source>
</evidence>
<evidence type="ECO:0000256" key="20">
    <source>
        <dbReference type="ARBA" id="ARBA00023242"/>
    </source>
</evidence>
<keyword evidence="10" id="KW-0723">Serine/threonine-protein kinase</keyword>